<dbReference type="OrthoDB" id="3396951at2"/>
<proteinExistence type="predicted"/>
<evidence type="ECO:0000313" key="2">
    <source>
        <dbReference type="Proteomes" id="UP000249341"/>
    </source>
</evidence>
<organism evidence="1 2">
    <name type="scientific">Actinoplanes lutulentus</name>
    <dbReference type="NCBI Taxonomy" id="1287878"/>
    <lineage>
        <taxon>Bacteria</taxon>
        <taxon>Bacillati</taxon>
        <taxon>Actinomycetota</taxon>
        <taxon>Actinomycetes</taxon>
        <taxon>Micromonosporales</taxon>
        <taxon>Micromonosporaceae</taxon>
        <taxon>Actinoplanes</taxon>
    </lineage>
</organism>
<sequence length="67" mass="7183">MTTTRLRPLLAIRLIGPAETVTAQKAHLIGHLAAITGDRATCRVSTHPARHTGEIRVYLTVTPKGDG</sequence>
<dbReference type="AlphaFoldDB" id="A0A327ZKR5"/>
<gene>
    <name evidence="1" type="ORF">B0I29_104285</name>
</gene>
<dbReference type="EMBL" id="QLMJ01000004">
    <property type="protein sequence ID" value="RAK39747.1"/>
    <property type="molecule type" value="Genomic_DNA"/>
</dbReference>
<protein>
    <submittedName>
        <fullName evidence="1">Uncharacterized protein</fullName>
    </submittedName>
</protein>
<dbReference type="Proteomes" id="UP000249341">
    <property type="component" value="Unassembled WGS sequence"/>
</dbReference>
<accession>A0A327ZKR5</accession>
<keyword evidence="2" id="KW-1185">Reference proteome</keyword>
<reference evidence="1 2" key="1">
    <citation type="submission" date="2018-06" db="EMBL/GenBank/DDBJ databases">
        <title>Genomic Encyclopedia of Type Strains, Phase III (KMG-III): the genomes of soil and plant-associated and newly described type strains.</title>
        <authorList>
            <person name="Whitman W."/>
        </authorList>
    </citation>
    <scope>NUCLEOTIDE SEQUENCE [LARGE SCALE GENOMIC DNA]</scope>
    <source>
        <strain evidence="1 2">CGMCC 4.7090</strain>
    </source>
</reference>
<comment type="caution">
    <text evidence="1">The sequence shown here is derived from an EMBL/GenBank/DDBJ whole genome shotgun (WGS) entry which is preliminary data.</text>
</comment>
<name>A0A327ZKR5_9ACTN</name>
<evidence type="ECO:0000313" key="1">
    <source>
        <dbReference type="EMBL" id="RAK39747.1"/>
    </source>
</evidence>
<dbReference type="RefSeq" id="WP_111648948.1">
    <property type="nucleotide sequence ID" value="NZ_JACHWI010000001.1"/>
</dbReference>